<dbReference type="EMBL" id="JBHSBU010000003">
    <property type="protein sequence ID" value="MFC4161911.1"/>
    <property type="molecule type" value="Genomic_DNA"/>
</dbReference>
<name>A0ABV8MY37_9NEIS</name>
<evidence type="ECO:0000313" key="3">
    <source>
        <dbReference type="EMBL" id="MFC4161911.1"/>
    </source>
</evidence>
<protein>
    <submittedName>
        <fullName evidence="3">Zinc ribbon domain-containing protein</fullName>
    </submittedName>
</protein>
<keyword evidence="1" id="KW-0472">Membrane</keyword>
<feature type="transmembrane region" description="Helical" evidence="1">
    <location>
        <begin position="53"/>
        <end position="75"/>
    </location>
</feature>
<reference evidence="4" key="1">
    <citation type="journal article" date="2019" name="Int. J. Syst. Evol. Microbiol.">
        <title>The Global Catalogue of Microorganisms (GCM) 10K type strain sequencing project: providing services to taxonomists for standard genome sequencing and annotation.</title>
        <authorList>
            <consortium name="The Broad Institute Genomics Platform"/>
            <consortium name="The Broad Institute Genome Sequencing Center for Infectious Disease"/>
            <person name="Wu L."/>
            <person name="Ma J."/>
        </authorList>
    </citation>
    <scope>NUCLEOTIDE SEQUENCE [LARGE SCALE GENOMIC DNA]</scope>
    <source>
        <strain evidence="4">LMG 29894</strain>
    </source>
</reference>
<accession>A0ABV8MY37</accession>
<dbReference type="InterPro" id="IPR059113">
    <property type="entry name" value="Znf_ribbon"/>
</dbReference>
<feature type="domain" description="Putative zinc-ribbon" evidence="2">
    <location>
        <begin position="5"/>
        <end position="27"/>
    </location>
</feature>
<organism evidence="3 4">
    <name type="scientific">Chitinimonas lacunae</name>
    <dbReference type="NCBI Taxonomy" id="1963018"/>
    <lineage>
        <taxon>Bacteria</taxon>
        <taxon>Pseudomonadati</taxon>
        <taxon>Pseudomonadota</taxon>
        <taxon>Betaproteobacteria</taxon>
        <taxon>Neisseriales</taxon>
        <taxon>Chitinibacteraceae</taxon>
        <taxon>Chitinimonas</taxon>
    </lineage>
</organism>
<keyword evidence="4" id="KW-1185">Reference proteome</keyword>
<evidence type="ECO:0000313" key="4">
    <source>
        <dbReference type="Proteomes" id="UP001595791"/>
    </source>
</evidence>
<evidence type="ECO:0000259" key="2">
    <source>
        <dbReference type="Pfam" id="PF13248"/>
    </source>
</evidence>
<comment type="caution">
    <text evidence="3">The sequence shown here is derived from an EMBL/GenBank/DDBJ whole genome shotgun (WGS) entry which is preliminary data.</text>
</comment>
<dbReference type="Pfam" id="PF13248">
    <property type="entry name" value="Zn_ribbon_3"/>
    <property type="match status" value="1"/>
</dbReference>
<dbReference type="Proteomes" id="UP001595791">
    <property type="component" value="Unassembled WGS sequence"/>
</dbReference>
<sequence>MALMTCPECKHSVSSTAPTCPSCGHPIAGSQGVQAEAVKAAGRMGAIWVGAPWAAQIIVGGLMVAGFLGVMIILATQ</sequence>
<gene>
    <name evidence="3" type="ORF">ACFOW7_21465</name>
</gene>
<keyword evidence="1" id="KW-0812">Transmembrane</keyword>
<dbReference type="RefSeq" id="WP_378168572.1">
    <property type="nucleotide sequence ID" value="NZ_JBHSBU010000003.1"/>
</dbReference>
<proteinExistence type="predicted"/>
<evidence type="ECO:0000256" key="1">
    <source>
        <dbReference type="SAM" id="Phobius"/>
    </source>
</evidence>
<keyword evidence="1" id="KW-1133">Transmembrane helix</keyword>